<keyword evidence="3" id="KW-1133">Transmembrane helix</keyword>
<name>A0A1H9RNG6_9GAMM</name>
<dbReference type="STRING" id="416874.SAMN04487958_102498"/>
<dbReference type="AlphaFoldDB" id="A0A1H9RNG6"/>
<dbReference type="Gene3D" id="3.40.50.720">
    <property type="entry name" value="NAD(P)-binding Rossmann-like Domain"/>
    <property type="match status" value="1"/>
</dbReference>
<evidence type="ECO:0000256" key="2">
    <source>
        <dbReference type="ARBA" id="ARBA00023002"/>
    </source>
</evidence>
<sequence>MSQHTQTGGMTIAIIGTGLVGLGWAIVFARAGLPVRLHDKNPEQLKDAPIRMQQSLRDLAEYGLIQESPEEVLARCSYHNDLAEALKGIDYVQESVLERVDVKQDIYKAMERCLAPHTIVGSSSSGIPASAFTQDISFRARCLIAHPVNPPYLAPIVELVPASWTSTDTVEAVHQLMNRVGQHPIRVHRELEGFVLNRLQGVLLREAWALYDEGYCSLEDIDATISKGLGLRWSFMGPFETIDLNAPGGISDYAQRLGDLYLSIDKERTNPQPWSDELISKVEHERRQHLAASKLIERSNWRDRRMMALAAHKQHQEGQ</sequence>
<feature type="domain" description="3-hydroxyacyl-CoA dehydrogenase C-terminal" evidence="4">
    <location>
        <begin position="193"/>
        <end position="286"/>
    </location>
</feature>
<dbReference type="Pfam" id="PF02737">
    <property type="entry name" value="3HCDH_N"/>
    <property type="match status" value="1"/>
</dbReference>
<dbReference type="Proteomes" id="UP000198505">
    <property type="component" value="Unassembled WGS sequence"/>
</dbReference>
<feature type="transmembrane region" description="Helical" evidence="3">
    <location>
        <begin position="12"/>
        <end position="33"/>
    </location>
</feature>
<dbReference type="NCBIfam" id="NF004783">
    <property type="entry name" value="PRK06129.1"/>
    <property type="match status" value="1"/>
</dbReference>
<dbReference type="SUPFAM" id="SSF51735">
    <property type="entry name" value="NAD(P)-binding Rossmann-fold domains"/>
    <property type="match status" value="1"/>
</dbReference>
<evidence type="ECO:0000256" key="3">
    <source>
        <dbReference type="SAM" id="Phobius"/>
    </source>
</evidence>
<keyword evidence="7" id="KW-1185">Reference proteome</keyword>
<evidence type="ECO:0000259" key="4">
    <source>
        <dbReference type="Pfam" id="PF00725"/>
    </source>
</evidence>
<dbReference type="EMBL" id="FOGS01000002">
    <property type="protein sequence ID" value="SER74471.1"/>
    <property type="molecule type" value="Genomic_DNA"/>
</dbReference>
<dbReference type="InterPro" id="IPR006176">
    <property type="entry name" value="3-OHacyl-CoA_DH_NAD-bd"/>
</dbReference>
<accession>A0A1H9RNG6</accession>
<dbReference type="InterPro" id="IPR006108">
    <property type="entry name" value="3HC_DH_C"/>
</dbReference>
<comment type="similarity">
    <text evidence="1">Belongs to the 3-hydroxyacyl-CoA dehydrogenase family.</text>
</comment>
<evidence type="ECO:0000256" key="1">
    <source>
        <dbReference type="ARBA" id="ARBA00009463"/>
    </source>
</evidence>
<evidence type="ECO:0000259" key="5">
    <source>
        <dbReference type="Pfam" id="PF02737"/>
    </source>
</evidence>
<dbReference type="GO" id="GO:0050104">
    <property type="term" value="F:L-gulonate 3-dehydrogenase activity"/>
    <property type="evidence" value="ECO:0007669"/>
    <property type="project" value="TreeGrafter"/>
</dbReference>
<reference evidence="7" key="1">
    <citation type="submission" date="2016-10" db="EMBL/GenBank/DDBJ databases">
        <authorList>
            <person name="Varghese N."/>
            <person name="Submissions S."/>
        </authorList>
    </citation>
    <scope>NUCLEOTIDE SEQUENCE [LARGE SCALE GENOMIC DNA]</scope>
    <source>
        <strain evidence="7">CGMCC 1.6495</strain>
    </source>
</reference>
<dbReference type="PANTHER" id="PTHR48075">
    <property type="entry name" value="3-HYDROXYACYL-COA DEHYDROGENASE FAMILY PROTEIN"/>
    <property type="match status" value="1"/>
</dbReference>
<dbReference type="InterPro" id="IPR036291">
    <property type="entry name" value="NAD(P)-bd_dom_sf"/>
</dbReference>
<dbReference type="InterPro" id="IPR013328">
    <property type="entry name" value="6PGD_dom2"/>
</dbReference>
<dbReference type="PANTHER" id="PTHR48075:SF1">
    <property type="entry name" value="LAMBDA-CRYSTALLIN HOMOLOG"/>
    <property type="match status" value="1"/>
</dbReference>
<proteinExistence type="inferred from homology"/>
<keyword evidence="3" id="KW-0472">Membrane</keyword>
<keyword evidence="2" id="KW-0560">Oxidoreductase</keyword>
<dbReference type="Gene3D" id="1.10.1040.10">
    <property type="entry name" value="N-(1-d-carboxylethyl)-l-norvaline Dehydrogenase, domain 2"/>
    <property type="match status" value="1"/>
</dbReference>
<dbReference type="InterPro" id="IPR008927">
    <property type="entry name" value="6-PGluconate_DH-like_C_sf"/>
</dbReference>
<protein>
    <submittedName>
        <fullName evidence="6">3-hydroxyacyl-CoA dehydrogenase</fullName>
    </submittedName>
</protein>
<evidence type="ECO:0000313" key="6">
    <source>
        <dbReference type="EMBL" id="SER74471.1"/>
    </source>
</evidence>
<gene>
    <name evidence="6" type="ORF">SAMN04487958_102498</name>
</gene>
<dbReference type="Pfam" id="PF00725">
    <property type="entry name" value="3HCDH"/>
    <property type="match status" value="1"/>
</dbReference>
<keyword evidence="3" id="KW-0812">Transmembrane</keyword>
<dbReference type="SUPFAM" id="SSF48179">
    <property type="entry name" value="6-phosphogluconate dehydrogenase C-terminal domain-like"/>
    <property type="match status" value="1"/>
</dbReference>
<feature type="domain" description="3-hydroxyacyl-CoA dehydrogenase NAD binding" evidence="5">
    <location>
        <begin position="11"/>
        <end position="189"/>
    </location>
</feature>
<dbReference type="GO" id="GO:0006631">
    <property type="term" value="P:fatty acid metabolic process"/>
    <property type="evidence" value="ECO:0007669"/>
    <property type="project" value="InterPro"/>
</dbReference>
<evidence type="ECO:0000313" key="7">
    <source>
        <dbReference type="Proteomes" id="UP000198505"/>
    </source>
</evidence>
<organism evidence="6 7">
    <name type="scientific">Vreelandella subterranea</name>
    <dbReference type="NCBI Taxonomy" id="416874"/>
    <lineage>
        <taxon>Bacteria</taxon>
        <taxon>Pseudomonadati</taxon>
        <taxon>Pseudomonadota</taxon>
        <taxon>Gammaproteobacteria</taxon>
        <taxon>Oceanospirillales</taxon>
        <taxon>Halomonadaceae</taxon>
        <taxon>Vreelandella</taxon>
    </lineage>
</organism>
<dbReference type="RefSeq" id="WP_245748351.1">
    <property type="nucleotide sequence ID" value="NZ_FOGS01000002.1"/>
</dbReference>
<dbReference type="GO" id="GO:0070403">
    <property type="term" value="F:NAD+ binding"/>
    <property type="evidence" value="ECO:0007669"/>
    <property type="project" value="InterPro"/>
</dbReference>